<dbReference type="InterPro" id="IPR050572">
    <property type="entry name" value="Fe-S_Ferredoxin"/>
</dbReference>
<dbReference type="STRING" id="1121455.SAMN02745728_00545"/>
<dbReference type="Gene3D" id="3.30.70.260">
    <property type="match status" value="1"/>
</dbReference>
<name>A0A1M7S7T7_9BACT</name>
<keyword evidence="4" id="KW-0677">Repeat</keyword>
<dbReference type="SMART" id="SM00930">
    <property type="entry name" value="NIL"/>
    <property type="match status" value="1"/>
</dbReference>
<dbReference type="GO" id="GO:0051539">
    <property type="term" value="F:4 iron, 4 sulfur cluster binding"/>
    <property type="evidence" value="ECO:0007669"/>
    <property type="project" value="UniProtKB-KW"/>
</dbReference>
<keyword evidence="10" id="KW-1185">Reference proteome</keyword>
<dbReference type="RefSeq" id="WP_072696252.1">
    <property type="nucleotide sequence ID" value="NZ_FRDI01000003.1"/>
</dbReference>
<keyword evidence="7" id="KW-0411">Iron-sulfur</keyword>
<evidence type="ECO:0000256" key="2">
    <source>
        <dbReference type="ARBA" id="ARBA00022485"/>
    </source>
</evidence>
<keyword evidence="1" id="KW-0813">Transport</keyword>
<dbReference type="AlphaFoldDB" id="A0A1M7S7T7"/>
<gene>
    <name evidence="9" type="ORF">SAMN02745728_00545</name>
</gene>
<dbReference type="InterPro" id="IPR017900">
    <property type="entry name" value="4Fe4S_Fe_S_CS"/>
</dbReference>
<evidence type="ECO:0000256" key="1">
    <source>
        <dbReference type="ARBA" id="ARBA00022448"/>
    </source>
</evidence>
<dbReference type="Proteomes" id="UP000186469">
    <property type="component" value="Unassembled WGS sequence"/>
</dbReference>
<keyword evidence="5" id="KW-0249">Electron transport</keyword>
<reference evidence="9 10" key="1">
    <citation type="submission" date="2016-12" db="EMBL/GenBank/DDBJ databases">
        <authorList>
            <person name="Song W.-J."/>
            <person name="Kurnit D.M."/>
        </authorList>
    </citation>
    <scope>NUCLEOTIDE SEQUENCE [LARGE SCALE GENOMIC DNA]</scope>
    <source>
        <strain evidence="9 10">DSM 11393</strain>
    </source>
</reference>
<dbReference type="InterPro" id="IPR045865">
    <property type="entry name" value="ACT-like_dom_sf"/>
</dbReference>
<dbReference type="Pfam" id="PF12838">
    <property type="entry name" value="Fer4_7"/>
    <property type="match status" value="1"/>
</dbReference>
<dbReference type="Gene3D" id="3.30.70.20">
    <property type="match status" value="1"/>
</dbReference>
<evidence type="ECO:0000256" key="3">
    <source>
        <dbReference type="ARBA" id="ARBA00022723"/>
    </source>
</evidence>
<dbReference type="PANTHER" id="PTHR43687:SF6">
    <property type="entry name" value="L-ASPARTATE SEMIALDEHYDE SULFURTRANSFERASE IRON-SULFUR SUBUNIT"/>
    <property type="match status" value="1"/>
</dbReference>
<dbReference type="EMBL" id="FRDI01000003">
    <property type="protein sequence ID" value="SHN54500.1"/>
    <property type="molecule type" value="Genomic_DNA"/>
</dbReference>
<evidence type="ECO:0000313" key="9">
    <source>
        <dbReference type="EMBL" id="SHN54500.1"/>
    </source>
</evidence>
<keyword evidence="6" id="KW-0408">Iron</keyword>
<dbReference type="InterPro" id="IPR017896">
    <property type="entry name" value="4Fe4S_Fe-S-bd"/>
</dbReference>
<dbReference type="GO" id="GO:0046872">
    <property type="term" value="F:metal ion binding"/>
    <property type="evidence" value="ECO:0007669"/>
    <property type="project" value="UniProtKB-KW"/>
</dbReference>
<accession>A0A1M7S7T7</accession>
<evidence type="ECO:0000256" key="5">
    <source>
        <dbReference type="ARBA" id="ARBA00022982"/>
    </source>
</evidence>
<feature type="domain" description="4Fe-4S ferredoxin-type" evidence="8">
    <location>
        <begin position="93"/>
        <end position="122"/>
    </location>
</feature>
<evidence type="ECO:0000256" key="4">
    <source>
        <dbReference type="ARBA" id="ARBA00022737"/>
    </source>
</evidence>
<dbReference type="Pfam" id="PF09383">
    <property type="entry name" value="NIL"/>
    <property type="match status" value="1"/>
</dbReference>
<organism evidence="9 10">
    <name type="scientific">Desulfovibrio litoralis DSM 11393</name>
    <dbReference type="NCBI Taxonomy" id="1121455"/>
    <lineage>
        <taxon>Bacteria</taxon>
        <taxon>Pseudomonadati</taxon>
        <taxon>Thermodesulfobacteriota</taxon>
        <taxon>Desulfovibrionia</taxon>
        <taxon>Desulfovibrionales</taxon>
        <taxon>Desulfovibrionaceae</taxon>
        <taxon>Desulfovibrio</taxon>
    </lineage>
</organism>
<dbReference type="PANTHER" id="PTHR43687">
    <property type="entry name" value="ADENYLYLSULFATE REDUCTASE, BETA SUBUNIT"/>
    <property type="match status" value="1"/>
</dbReference>
<dbReference type="OrthoDB" id="9808559at2"/>
<feature type="domain" description="4Fe-4S ferredoxin-type" evidence="8">
    <location>
        <begin position="124"/>
        <end position="153"/>
    </location>
</feature>
<dbReference type="SUPFAM" id="SSF55021">
    <property type="entry name" value="ACT-like"/>
    <property type="match status" value="1"/>
</dbReference>
<protein>
    <submittedName>
        <fullName evidence="9">NIL domain-containing protein</fullName>
    </submittedName>
</protein>
<evidence type="ECO:0000259" key="8">
    <source>
        <dbReference type="PROSITE" id="PS51379"/>
    </source>
</evidence>
<dbReference type="PROSITE" id="PS00198">
    <property type="entry name" value="4FE4S_FER_1"/>
    <property type="match status" value="1"/>
</dbReference>
<dbReference type="SUPFAM" id="SSF54862">
    <property type="entry name" value="4Fe-4S ferredoxins"/>
    <property type="match status" value="1"/>
</dbReference>
<sequence length="157" mass="17728">MSNHKDAKQKKVVSNNPTYSKIVELFFPPELANKPLVCMLVKRFDVTFSILKSRINPKREGYLILSIDGTEEHCTLGLEYLQEQGVRVTFVSKSIVKNEELCMHCGMCIALCPVSALSYEQSTHKVVFDPERCIGCRACVKVCPVKAMSKDNHDDED</sequence>
<keyword evidence="3" id="KW-0479">Metal-binding</keyword>
<dbReference type="InterPro" id="IPR018449">
    <property type="entry name" value="NIL_domain"/>
</dbReference>
<dbReference type="PROSITE" id="PS51379">
    <property type="entry name" value="4FE4S_FER_2"/>
    <property type="match status" value="2"/>
</dbReference>
<keyword evidence="2" id="KW-0004">4Fe-4S</keyword>
<evidence type="ECO:0000256" key="6">
    <source>
        <dbReference type="ARBA" id="ARBA00023004"/>
    </source>
</evidence>
<evidence type="ECO:0000313" key="10">
    <source>
        <dbReference type="Proteomes" id="UP000186469"/>
    </source>
</evidence>
<evidence type="ECO:0000256" key="7">
    <source>
        <dbReference type="ARBA" id="ARBA00023014"/>
    </source>
</evidence>
<proteinExistence type="predicted"/>